<dbReference type="Proteomes" id="UP000028582">
    <property type="component" value="Unassembled WGS sequence"/>
</dbReference>
<evidence type="ECO:0000313" key="1">
    <source>
        <dbReference type="EMBL" id="ETO67251.1"/>
    </source>
</evidence>
<proteinExistence type="predicted"/>
<dbReference type="EMBL" id="ANJA01002913">
    <property type="protein sequence ID" value="ETO67251.1"/>
    <property type="molecule type" value="Genomic_DNA"/>
</dbReference>
<organism evidence="1 2">
    <name type="scientific">Phytophthora nicotianae P1976</name>
    <dbReference type="NCBI Taxonomy" id="1317066"/>
    <lineage>
        <taxon>Eukaryota</taxon>
        <taxon>Sar</taxon>
        <taxon>Stramenopiles</taxon>
        <taxon>Oomycota</taxon>
        <taxon>Peronosporomycetes</taxon>
        <taxon>Peronosporales</taxon>
        <taxon>Peronosporaceae</taxon>
        <taxon>Phytophthora</taxon>
    </lineage>
</organism>
<comment type="caution">
    <text evidence="1">The sequence shown here is derived from an EMBL/GenBank/DDBJ whole genome shotgun (WGS) entry which is preliminary data.</text>
</comment>
<protein>
    <submittedName>
        <fullName evidence="1">Uncharacterized protein</fullName>
    </submittedName>
</protein>
<name>A0A080ZKU0_PHYNI</name>
<dbReference type="AlphaFoldDB" id="A0A080ZKU0"/>
<accession>A0A080ZKU0</accession>
<evidence type="ECO:0000313" key="2">
    <source>
        <dbReference type="Proteomes" id="UP000028582"/>
    </source>
</evidence>
<reference evidence="1 2" key="1">
    <citation type="submission" date="2013-11" db="EMBL/GenBank/DDBJ databases">
        <title>The Genome Sequence of Phytophthora parasitica P1976.</title>
        <authorList>
            <consortium name="The Broad Institute Genomics Platform"/>
            <person name="Russ C."/>
            <person name="Tyler B."/>
            <person name="Panabieres F."/>
            <person name="Shan W."/>
            <person name="Tripathy S."/>
            <person name="Grunwald N."/>
            <person name="Machado M."/>
            <person name="Johnson C.S."/>
            <person name="Walker B."/>
            <person name="Young S."/>
            <person name="Zeng Q."/>
            <person name="Gargeya S."/>
            <person name="Fitzgerald M."/>
            <person name="Haas B."/>
            <person name="Abouelleil A."/>
            <person name="Allen A.W."/>
            <person name="Alvarado L."/>
            <person name="Arachchi H.M."/>
            <person name="Berlin A.M."/>
            <person name="Chapman S.B."/>
            <person name="Gainer-Dewar J."/>
            <person name="Goldberg J."/>
            <person name="Griggs A."/>
            <person name="Gujja S."/>
            <person name="Hansen M."/>
            <person name="Howarth C."/>
            <person name="Imamovic A."/>
            <person name="Ireland A."/>
            <person name="Larimer J."/>
            <person name="McCowan C."/>
            <person name="Murphy C."/>
            <person name="Pearson M."/>
            <person name="Poon T.W."/>
            <person name="Priest M."/>
            <person name="Roberts A."/>
            <person name="Saif S."/>
            <person name="Shea T."/>
            <person name="Sisk P."/>
            <person name="Sykes S."/>
            <person name="Wortman J."/>
            <person name="Nusbaum C."/>
            <person name="Birren B."/>
        </authorList>
    </citation>
    <scope>NUCLEOTIDE SEQUENCE [LARGE SCALE GENOMIC DNA]</scope>
    <source>
        <strain evidence="1 2">P1976</strain>
    </source>
</reference>
<gene>
    <name evidence="1" type="ORF">F444_15781</name>
</gene>
<sequence>MRDFFNEEIRSAEKKKKEPSTYAAFVEKLRVTTQQDVQIEPWVMSTMTCNQESTSWGIVQSSYLNNEMRLYSQQKKFRPSGSTAT</sequence>